<dbReference type="InterPro" id="IPR018483">
    <property type="entry name" value="Carb_kinase_FGGY_CS"/>
</dbReference>
<dbReference type="AlphaFoldDB" id="A0A4U3ARG8"/>
<evidence type="ECO:0000313" key="6">
    <source>
        <dbReference type="Proteomes" id="UP000305222"/>
    </source>
</evidence>
<accession>A0A4U3ARG8</accession>
<organism evidence="5 6">
    <name type="scientific">Bacillus wiedmannii</name>
    <dbReference type="NCBI Taxonomy" id="1890302"/>
    <lineage>
        <taxon>Bacteria</taxon>
        <taxon>Bacillati</taxon>
        <taxon>Bacillota</taxon>
        <taxon>Bacilli</taxon>
        <taxon>Bacillales</taxon>
        <taxon>Bacillaceae</taxon>
        <taxon>Bacillus</taxon>
        <taxon>Bacillus cereus group</taxon>
    </lineage>
</organism>
<gene>
    <name evidence="5" type="ORF">FC699_22085</name>
</gene>
<evidence type="ECO:0000313" key="5">
    <source>
        <dbReference type="EMBL" id="TKI91404.1"/>
    </source>
</evidence>
<dbReference type="Proteomes" id="UP000305222">
    <property type="component" value="Unassembled WGS sequence"/>
</dbReference>
<protein>
    <submittedName>
        <fullName evidence="5">Gluconate kinase</fullName>
    </submittedName>
</protein>
<comment type="caution">
    <text evidence="5">The sequence shown here is derived from an EMBL/GenBank/DDBJ whole genome shotgun (WGS) entry which is preliminary data.</text>
</comment>
<evidence type="ECO:0000256" key="3">
    <source>
        <dbReference type="ARBA" id="ARBA00022777"/>
    </source>
</evidence>
<dbReference type="InterPro" id="IPR043129">
    <property type="entry name" value="ATPase_NBD"/>
</dbReference>
<keyword evidence="2" id="KW-0808">Transferase</keyword>
<evidence type="ECO:0000259" key="4">
    <source>
        <dbReference type="Pfam" id="PF00370"/>
    </source>
</evidence>
<dbReference type="PANTHER" id="PTHR43095">
    <property type="entry name" value="SUGAR KINASE"/>
    <property type="match status" value="1"/>
</dbReference>
<feature type="non-terminal residue" evidence="5">
    <location>
        <position position="188"/>
    </location>
</feature>
<dbReference type="SUPFAM" id="SSF53067">
    <property type="entry name" value="Actin-like ATPase domain"/>
    <property type="match status" value="1"/>
</dbReference>
<evidence type="ECO:0000256" key="2">
    <source>
        <dbReference type="ARBA" id="ARBA00022679"/>
    </source>
</evidence>
<evidence type="ECO:0000256" key="1">
    <source>
        <dbReference type="ARBA" id="ARBA00009156"/>
    </source>
</evidence>
<name>A0A4U3ARG8_9BACI</name>
<dbReference type="InterPro" id="IPR018484">
    <property type="entry name" value="FGGY_N"/>
</dbReference>
<dbReference type="PROSITE" id="PS00933">
    <property type="entry name" value="FGGY_KINASES_1"/>
    <property type="match status" value="1"/>
</dbReference>
<dbReference type="Gene3D" id="3.30.420.40">
    <property type="match status" value="1"/>
</dbReference>
<dbReference type="InterPro" id="IPR050406">
    <property type="entry name" value="FGGY_Carb_Kinase"/>
</dbReference>
<dbReference type="Pfam" id="PF00370">
    <property type="entry name" value="FGGY_N"/>
    <property type="match status" value="1"/>
</dbReference>
<proteinExistence type="inferred from homology"/>
<dbReference type="GO" id="GO:0016301">
    <property type="term" value="F:kinase activity"/>
    <property type="evidence" value="ECO:0007669"/>
    <property type="project" value="UniProtKB-KW"/>
</dbReference>
<dbReference type="PANTHER" id="PTHR43095:SF2">
    <property type="entry name" value="GLUCONOKINASE"/>
    <property type="match status" value="1"/>
</dbReference>
<sequence length="188" mass="21010">MIGVDIGTTSTKSVLFSIDGSVIASHGIEYPLYSPTPETAEQDPEEIFHAVINTIKETVRSSSVQPNDILCVSFSSAMHSVIAVDEKGNPLTRCITWADNRSASWAEKIKNDMNGHEIYLRTGTPIHPMSPLSKLVWLQNEQAELFAKSYKFISIKEYVFYKLYKEYVIDYSIASATGMFNLKSLNGM</sequence>
<dbReference type="EMBL" id="SZON01001360">
    <property type="protein sequence ID" value="TKI91404.1"/>
    <property type="molecule type" value="Genomic_DNA"/>
</dbReference>
<dbReference type="GO" id="GO:0005975">
    <property type="term" value="P:carbohydrate metabolic process"/>
    <property type="evidence" value="ECO:0007669"/>
    <property type="project" value="InterPro"/>
</dbReference>
<feature type="domain" description="Carbohydrate kinase FGGY N-terminal" evidence="4">
    <location>
        <begin position="1"/>
        <end position="185"/>
    </location>
</feature>
<comment type="similarity">
    <text evidence="1">Belongs to the FGGY kinase family.</text>
</comment>
<reference evidence="5 6" key="1">
    <citation type="journal article" date="2019" name="Environ. Microbiol.">
        <title>An active ?-lactamase is a part of an orchestrated cell wall stress resistance network of Bacillus subtilis and related rhizosphere species.</title>
        <authorList>
            <person name="Bucher T."/>
            <person name="Keren-Paz A."/>
            <person name="Hausser J."/>
            <person name="Olender T."/>
            <person name="Cytryn E."/>
            <person name="Kolodkin-Gal I."/>
        </authorList>
    </citation>
    <scope>NUCLEOTIDE SEQUENCE [LARGE SCALE GENOMIC DNA]</scope>
    <source>
        <strain evidence="5 6">I5</strain>
    </source>
</reference>
<dbReference type="GO" id="GO:0016773">
    <property type="term" value="F:phosphotransferase activity, alcohol group as acceptor"/>
    <property type="evidence" value="ECO:0007669"/>
    <property type="project" value="InterPro"/>
</dbReference>
<keyword evidence="3 5" id="KW-0418">Kinase</keyword>